<dbReference type="InterPro" id="IPR014710">
    <property type="entry name" value="RmlC-like_jellyroll"/>
</dbReference>
<organism evidence="4 5">
    <name type="scientific">Deinococcus aetherius</name>
    <dbReference type="NCBI Taxonomy" id="200252"/>
    <lineage>
        <taxon>Bacteria</taxon>
        <taxon>Thermotogati</taxon>
        <taxon>Deinococcota</taxon>
        <taxon>Deinococci</taxon>
        <taxon>Deinococcales</taxon>
        <taxon>Deinococcaceae</taxon>
        <taxon>Deinococcus</taxon>
    </lineage>
</organism>
<dbReference type="InterPro" id="IPR014628">
    <property type="entry name" value="Man6P_isomerase_Firm_short"/>
</dbReference>
<gene>
    <name evidence="4" type="ORF">DAETH_02010</name>
</gene>
<keyword evidence="5" id="KW-1185">Reference proteome</keyword>
<evidence type="ECO:0000256" key="2">
    <source>
        <dbReference type="ARBA" id="ARBA00022833"/>
    </source>
</evidence>
<keyword evidence="1" id="KW-0479">Metal-binding</keyword>
<dbReference type="PIRSF" id="PIRSF036894">
    <property type="entry name" value="PMI_Firm_short"/>
    <property type="match status" value="1"/>
</dbReference>
<evidence type="ECO:0000313" key="5">
    <source>
        <dbReference type="Proteomes" id="UP001064971"/>
    </source>
</evidence>
<dbReference type="PANTHER" id="PTHR42742:SF3">
    <property type="entry name" value="FRUCTOKINASE"/>
    <property type="match status" value="1"/>
</dbReference>
<accession>A0ABM8A9G9</accession>
<dbReference type="Proteomes" id="UP001064971">
    <property type="component" value="Chromosome"/>
</dbReference>
<name>A0ABM8A9G9_9DEIO</name>
<dbReference type="Gene3D" id="2.60.120.10">
    <property type="entry name" value="Jelly Rolls"/>
    <property type="match status" value="2"/>
</dbReference>
<dbReference type="Pfam" id="PF20511">
    <property type="entry name" value="PMI_typeI_cat"/>
    <property type="match status" value="1"/>
</dbReference>
<reference evidence="4" key="1">
    <citation type="submission" date="2022-07" db="EMBL/GenBank/DDBJ databases">
        <title>Complete Genome Sequence of the Radioresistant Bacterium Deinococcus aetherius ST0316, Isolated from the Air Dust collected in Lower Stratosphere above Japan.</title>
        <authorList>
            <person name="Satoh K."/>
            <person name="Hagiwara K."/>
            <person name="Katsumata K."/>
            <person name="Kubo A."/>
            <person name="Yokobori S."/>
            <person name="Yamagishi A."/>
            <person name="Oono Y."/>
            <person name="Narumi I."/>
        </authorList>
    </citation>
    <scope>NUCLEOTIDE SEQUENCE</scope>
    <source>
        <strain evidence="4">ST0316</strain>
    </source>
</reference>
<evidence type="ECO:0000256" key="1">
    <source>
        <dbReference type="ARBA" id="ARBA00022723"/>
    </source>
</evidence>
<dbReference type="PANTHER" id="PTHR42742">
    <property type="entry name" value="TRANSCRIPTIONAL REPRESSOR MPRA"/>
    <property type="match status" value="1"/>
</dbReference>
<dbReference type="GO" id="GO:0016853">
    <property type="term" value="F:isomerase activity"/>
    <property type="evidence" value="ECO:0007669"/>
    <property type="project" value="UniProtKB-KW"/>
</dbReference>
<feature type="domain" description="Phosphomannose isomerase type I catalytic" evidence="3">
    <location>
        <begin position="33"/>
        <end position="107"/>
    </location>
</feature>
<sequence length="315" mass="33677">MMGSMTSPFAAPLVLQAQLSERVWGGRRLAPEARAPVGEAWVVYEGNVVEGGAHAGRSLGELSAAHPAEVLGSRARGDRFPLLIKLLDCDEWLSVQVHPDDEQARELAGEGQLGKTEAWHILDAEPGAELIAGVRPDTGAEELRAAILGGRVIDHAQRQTVSAGDTVLMPAGTLHALGPGLFLYEVQQTSDLTYRVYDWERPASAGRALHLRESALVTTNAQATVEHSGPPRPGEIQELTRCDYFVLERLAGGEAVAGDTRGESFHAVTVLSGEVRLTWEGGDVTLGTLDSVVIPAALGSYRLEGEFVALRSRLP</sequence>
<evidence type="ECO:0000313" key="4">
    <source>
        <dbReference type="EMBL" id="BDP40232.1"/>
    </source>
</evidence>
<protein>
    <submittedName>
        <fullName evidence="4">Mannose-6-phosphate isomerase</fullName>
    </submittedName>
</protein>
<dbReference type="InterPro" id="IPR011051">
    <property type="entry name" value="RmlC_Cupin_sf"/>
</dbReference>
<dbReference type="InterPro" id="IPR046457">
    <property type="entry name" value="PMI_typeI_cat"/>
</dbReference>
<keyword evidence="4" id="KW-0413">Isomerase</keyword>
<dbReference type="CDD" id="cd07010">
    <property type="entry name" value="cupin_PMI_type_I_N_bac"/>
    <property type="match status" value="1"/>
</dbReference>
<dbReference type="SUPFAM" id="SSF51182">
    <property type="entry name" value="RmlC-like cupins"/>
    <property type="match status" value="1"/>
</dbReference>
<keyword evidence="2" id="KW-0862">Zinc</keyword>
<dbReference type="EMBL" id="AP026560">
    <property type="protein sequence ID" value="BDP40232.1"/>
    <property type="molecule type" value="Genomic_DNA"/>
</dbReference>
<dbReference type="InterPro" id="IPR051804">
    <property type="entry name" value="Carb_Metab_Reg_Kinase/Isom"/>
</dbReference>
<evidence type="ECO:0000259" key="3">
    <source>
        <dbReference type="Pfam" id="PF20511"/>
    </source>
</evidence>
<proteinExistence type="predicted"/>